<dbReference type="InterPro" id="IPR039422">
    <property type="entry name" value="MarR/SlyA-like"/>
</dbReference>
<feature type="domain" description="HTH marR-type" evidence="4">
    <location>
        <begin position="3"/>
        <end position="139"/>
    </location>
</feature>
<proteinExistence type="predicted"/>
<dbReference type="PROSITE" id="PS01117">
    <property type="entry name" value="HTH_MARR_1"/>
    <property type="match status" value="1"/>
</dbReference>
<dbReference type="RefSeq" id="WP_222659755.1">
    <property type="nucleotide sequence ID" value="NZ_JBBKAP010000041.1"/>
</dbReference>
<dbReference type="SUPFAM" id="SSF46785">
    <property type="entry name" value="Winged helix' DNA-binding domain"/>
    <property type="match status" value="1"/>
</dbReference>
<dbReference type="Gene3D" id="1.10.10.10">
    <property type="entry name" value="Winged helix-like DNA-binding domain superfamily/Winged helix DNA-binding domain"/>
    <property type="match status" value="1"/>
</dbReference>
<keyword evidence="1" id="KW-0805">Transcription regulation</keyword>
<accession>A0ABU8Y8P3</accession>
<dbReference type="PROSITE" id="PS50995">
    <property type="entry name" value="HTH_MARR_2"/>
    <property type="match status" value="1"/>
</dbReference>
<gene>
    <name evidence="5" type="ORF">WMN62_06895</name>
</gene>
<dbReference type="PANTHER" id="PTHR33164">
    <property type="entry name" value="TRANSCRIPTIONAL REGULATOR, MARR FAMILY"/>
    <property type="match status" value="1"/>
</dbReference>
<dbReference type="Proteomes" id="UP001370299">
    <property type="component" value="Unassembled WGS sequence"/>
</dbReference>
<keyword evidence="6" id="KW-1185">Reference proteome</keyword>
<dbReference type="InterPro" id="IPR000835">
    <property type="entry name" value="HTH_MarR-typ"/>
</dbReference>
<evidence type="ECO:0000313" key="5">
    <source>
        <dbReference type="EMBL" id="MEK0171190.1"/>
    </source>
</evidence>
<dbReference type="InterPro" id="IPR023187">
    <property type="entry name" value="Tscrpt_reg_MarR-type_CS"/>
</dbReference>
<evidence type="ECO:0000256" key="3">
    <source>
        <dbReference type="ARBA" id="ARBA00023163"/>
    </source>
</evidence>
<sequence>MSDLDLVAALTRLEAAVSALRARLRDQLGVSGSDLTVLQFVSRAEEADRTVRVKDLAKHLGLTGPAVTGMVDRLEQSGHLSRVPNPADGRSRHIELTETARRDYSVAMDGTNKHLHELLASFSERDRVRFVRIVDRIIAAVDLGAPSP</sequence>
<protein>
    <submittedName>
        <fullName evidence="5">MarR family transcriptional regulator</fullName>
    </submittedName>
</protein>
<keyword evidence="2" id="KW-0238">DNA-binding</keyword>
<dbReference type="PANTHER" id="PTHR33164:SF43">
    <property type="entry name" value="HTH-TYPE TRANSCRIPTIONAL REPRESSOR YETL"/>
    <property type="match status" value="1"/>
</dbReference>
<reference evidence="5 6" key="1">
    <citation type="submission" date="2024-03" db="EMBL/GenBank/DDBJ databases">
        <title>Whole genomes of four grape xylem sap localized bacterial endophytes.</title>
        <authorList>
            <person name="Kumar G."/>
            <person name="Savka M.A."/>
        </authorList>
    </citation>
    <scope>NUCLEOTIDE SEQUENCE [LARGE SCALE GENOMIC DNA]</scope>
    <source>
        <strain evidence="5 6">RIT_GXS8</strain>
    </source>
</reference>
<evidence type="ECO:0000256" key="1">
    <source>
        <dbReference type="ARBA" id="ARBA00023015"/>
    </source>
</evidence>
<keyword evidence="3" id="KW-0804">Transcription</keyword>
<evidence type="ECO:0000259" key="4">
    <source>
        <dbReference type="PROSITE" id="PS50995"/>
    </source>
</evidence>
<dbReference type="InterPro" id="IPR036388">
    <property type="entry name" value="WH-like_DNA-bd_sf"/>
</dbReference>
<dbReference type="SMART" id="SM00347">
    <property type="entry name" value="HTH_MARR"/>
    <property type="match status" value="1"/>
</dbReference>
<dbReference type="PRINTS" id="PR00598">
    <property type="entry name" value="HTHMARR"/>
</dbReference>
<name>A0ABU8Y8P3_9MICO</name>
<evidence type="ECO:0000313" key="6">
    <source>
        <dbReference type="Proteomes" id="UP001370299"/>
    </source>
</evidence>
<evidence type="ECO:0000256" key="2">
    <source>
        <dbReference type="ARBA" id="ARBA00023125"/>
    </source>
</evidence>
<dbReference type="EMBL" id="JBBLYY010000036">
    <property type="protein sequence ID" value="MEK0171190.1"/>
    <property type="molecule type" value="Genomic_DNA"/>
</dbReference>
<organism evidence="5 6">
    <name type="scientific">Curtobacterium citreum</name>
    <dbReference type="NCBI Taxonomy" id="2036"/>
    <lineage>
        <taxon>Bacteria</taxon>
        <taxon>Bacillati</taxon>
        <taxon>Actinomycetota</taxon>
        <taxon>Actinomycetes</taxon>
        <taxon>Micrococcales</taxon>
        <taxon>Microbacteriaceae</taxon>
        <taxon>Curtobacterium</taxon>
    </lineage>
</organism>
<dbReference type="InterPro" id="IPR036390">
    <property type="entry name" value="WH_DNA-bd_sf"/>
</dbReference>
<dbReference type="Pfam" id="PF12802">
    <property type="entry name" value="MarR_2"/>
    <property type="match status" value="1"/>
</dbReference>
<comment type="caution">
    <text evidence="5">The sequence shown here is derived from an EMBL/GenBank/DDBJ whole genome shotgun (WGS) entry which is preliminary data.</text>
</comment>